<evidence type="ECO:0000313" key="5">
    <source>
        <dbReference type="EMBL" id="OHA47758.1"/>
    </source>
</evidence>
<evidence type="ECO:0008006" key="7">
    <source>
        <dbReference type="Google" id="ProtNLM"/>
    </source>
</evidence>
<dbReference type="STRING" id="1802362.A2806_01525"/>
<comment type="caution">
    <text evidence="5">The sequence shown here is derived from an EMBL/GenBank/DDBJ whole genome shotgun (WGS) entry which is preliminary data.</text>
</comment>
<comment type="similarity">
    <text evidence="4">Belongs to the trans-sulfuration enzymes family.</text>
</comment>
<dbReference type="InterPro" id="IPR015422">
    <property type="entry name" value="PyrdxlP-dep_Trfase_small"/>
</dbReference>
<comment type="cofactor">
    <cofactor evidence="1 4">
        <name>pyridoxal 5'-phosphate</name>
        <dbReference type="ChEBI" id="CHEBI:597326"/>
    </cofactor>
</comment>
<protein>
    <recommendedName>
        <fullName evidence="7">O-succinylhomoserine sulfhydrylase</fullName>
    </recommendedName>
</protein>
<dbReference type="AlphaFoldDB" id="A0A1G2PHD6"/>
<dbReference type="PANTHER" id="PTHR11808">
    <property type="entry name" value="TRANS-SULFURATION ENZYME FAMILY MEMBER"/>
    <property type="match status" value="1"/>
</dbReference>
<proteinExistence type="inferred from homology"/>
<evidence type="ECO:0000313" key="6">
    <source>
        <dbReference type="Proteomes" id="UP000177629"/>
    </source>
</evidence>
<dbReference type="Pfam" id="PF01053">
    <property type="entry name" value="Cys_Met_Meta_PP"/>
    <property type="match status" value="1"/>
</dbReference>
<keyword evidence="2 3" id="KW-0663">Pyridoxal phosphate</keyword>
<evidence type="ECO:0000256" key="3">
    <source>
        <dbReference type="PIRSR" id="PIRSR001434-2"/>
    </source>
</evidence>
<dbReference type="PANTHER" id="PTHR11808:SF80">
    <property type="entry name" value="CYSTATHIONINE GAMMA-LYASE"/>
    <property type="match status" value="1"/>
</dbReference>
<dbReference type="SUPFAM" id="SSF53383">
    <property type="entry name" value="PLP-dependent transferases"/>
    <property type="match status" value="1"/>
</dbReference>
<organism evidence="5 6">
    <name type="scientific">Candidatus Terrybacteria bacterium RIFCSPHIGHO2_01_FULL_48_17</name>
    <dbReference type="NCBI Taxonomy" id="1802362"/>
    <lineage>
        <taxon>Bacteria</taxon>
        <taxon>Candidatus Terryibacteriota</taxon>
    </lineage>
</organism>
<dbReference type="EMBL" id="MHSS01000014">
    <property type="protein sequence ID" value="OHA47758.1"/>
    <property type="molecule type" value="Genomic_DNA"/>
</dbReference>
<dbReference type="GO" id="GO:0019346">
    <property type="term" value="P:transsulfuration"/>
    <property type="evidence" value="ECO:0007669"/>
    <property type="project" value="InterPro"/>
</dbReference>
<dbReference type="Gene3D" id="3.40.640.10">
    <property type="entry name" value="Type I PLP-dependent aspartate aminotransferase-like (Major domain)"/>
    <property type="match status" value="1"/>
</dbReference>
<feature type="modified residue" description="N6-(pyridoxal phosphate)lysine" evidence="3">
    <location>
        <position position="198"/>
    </location>
</feature>
<dbReference type="InterPro" id="IPR015424">
    <property type="entry name" value="PyrdxlP-dep_Trfase"/>
</dbReference>
<reference evidence="5 6" key="1">
    <citation type="journal article" date="2016" name="Nat. Commun.">
        <title>Thousands of microbial genomes shed light on interconnected biogeochemical processes in an aquifer system.</title>
        <authorList>
            <person name="Anantharaman K."/>
            <person name="Brown C.T."/>
            <person name="Hug L.A."/>
            <person name="Sharon I."/>
            <person name="Castelle C.J."/>
            <person name="Probst A.J."/>
            <person name="Thomas B.C."/>
            <person name="Singh A."/>
            <person name="Wilkins M.J."/>
            <person name="Karaoz U."/>
            <person name="Brodie E.L."/>
            <person name="Williams K.H."/>
            <person name="Hubbard S.S."/>
            <person name="Banfield J.F."/>
        </authorList>
    </citation>
    <scope>NUCLEOTIDE SEQUENCE [LARGE SCALE GENOMIC DNA]</scope>
</reference>
<evidence type="ECO:0000256" key="4">
    <source>
        <dbReference type="RuleBase" id="RU362118"/>
    </source>
</evidence>
<gene>
    <name evidence="5" type="ORF">A2806_01525</name>
</gene>
<dbReference type="GO" id="GO:0005737">
    <property type="term" value="C:cytoplasm"/>
    <property type="evidence" value="ECO:0007669"/>
    <property type="project" value="TreeGrafter"/>
</dbReference>
<accession>A0A1G2PHD6</accession>
<dbReference type="PIRSF" id="PIRSF001434">
    <property type="entry name" value="CGS"/>
    <property type="match status" value="1"/>
</dbReference>
<dbReference type="InterPro" id="IPR000277">
    <property type="entry name" value="Cys/Met-Metab_PyrdxlP-dep_enz"/>
</dbReference>
<dbReference type="Gene3D" id="3.90.1150.10">
    <property type="entry name" value="Aspartate Aminotransferase, domain 1"/>
    <property type="match status" value="1"/>
</dbReference>
<dbReference type="GO" id="GO:0016846">
    <property type="term" value="F:carbon-sulfur lyase activity"/>
    <property type="evidence" value="ECO:0007669"/>
    <property type="project" value="TreeGrafter"/>
</dbReference>
<evidence type="ECO:0000256" key="1">
    <source>
        <dbReference type="ARBA" id="ARBA00001933"/>
    </source>
</evidence>
<name>A0A1G2PHD6_9BACT</name>
<dbReference type="Proteomes" id="UP000177629">
    <property type="component" value="Unassembled WGS sequence"/>
</dbReference>
<dbReference type="InterPro" id="IPR015421">
    <property type="entry name" value="PyrdxlP-dep_Trfase_major"/>
</dbReference>
<evidence type="ECO:0000256" key="2">
    <source>
        <dbReference type="ARBA" id="ARBA00022898"/>
    </source>
</evidence>
<sequence>MDWKSRRTIFAAAGFPFTTCKEAADAFADEKLKTHFYHRYGHDNPDIFAMSVAKLDRAEDGIATSSGEAAIELVCKVFVQPGEAVVSSARIYGGTYNYFTNYLLAERGVQARFVPDPTDLVVWERAMRPRFSFNRWQPKVAFLESPGNPLLEVYDIAAIANVVHKNGALLVVDNTIAGPTIQRPLEFGADLVVYSATKYLTNGLFLSGVVTGGKELIEPLRQRLGVSGVNLGVFESWFATTAVAHLEVRMKQHSQNASALARFLYTHPAVKRVYYPGLNSTAQRELVRKQMGSKGSGLLSFEIEGGKDASWCVCDHLVANGTAIIVPHLGETETMAIHPATTTHAKLTQAQRQEAGIGDGLIRVSVGLEEKEKILSGFNDALSTIAPRYCGAL</sequence>
<dbReference type="GO" id="GO:0030170">
    <property type="term" value="F:pyridoxal phosphate binding"/>
    <property type="evidence" value="ECO:0007669"/>
    <property type="project" value="InterPro"/>
</dbReference>